<dbReference type="Proteomes" id="UP000000641">
    <property type="component" value="Chromosome"/>
</dbReference>
<dbReference type="AlphaFoldDB" id="A1S0J8"/>
<dbReference type="Gene3D" id="1.10.340.30">
    <property type="entry name" value="Hypothetical protein, domain 2"/>
    <property type="match status" value="1"/>
</dbReference>
<dbReference type="Gene3D" id="1.10.1670.10">
    <property type="entry name" value="Helix-hairpin-Helix base-excision DNA repair enzymes (C-terminal)"/>
    <property type="match status" value="1"/>
</dbReference>
<evidence type="ECO:0000313" key="1">
    <source>
        <dbReference type="EMBL" id="ABL78978.1"/>
    </source>
</evidence>
<dbReference type="KEGG" id="tpe:Tpen_1583"/>
<evidence type="ECO:0008006" key="3">
    <source>
        <dbReference type="Google" id="ProtNLM"/>
    </source>
</evidence>
<dbReference type="GO" id="GO:0003824">
    <property type="term" value="F:catalytic activity"/>
    <property type="evidence" value="ECO:0007669"/>
    <property type="project" value="InterPro"/>
</dbReference>
<dbReference type="SUPFAM" id="SSF48150">
    <property type="entry name" value="DNA-glycosylase"/>
    <property type="match status" value="1"/>
</dbReference>
<evidence type="ECO:0000313" key="2">
    <source>
        <dbReference type="Proteomes" id="UP000000641"/>
    </source>
</evidence>
<organism evidence="1 2">
    <name type="scientific">Thermofilum pendens (strain DSM 2475 / Hrk 5)</name>
    <dbReference type="NCBI Taxonomy" id="368408"/>
    <lineage>
        <taxon>Archaea</taxon>
        <taxon>Thermoproteota</taxon>
        <taxon>Thermoprotei</taxon>
        <taxon>Thermofilales</taxon>
        <taxon>Thermofilaceae</taxon>
        <taxon>Thermofilum</taxon>
    </lineage>
</organism>
<dbReference type="EnsemblBacteria" id="ABL78978">
    <property type="protein sequence ID" value="ABL78978"/>
    <property type="gene ID" value="Tpen_1583"/>
</dbReference>
<dbReference type="GO" id="GO:0006281">
    <property type="term" value="P:DNA repair"/>
    <property type="evidence" value="ECO:0007669"/>
    <property type="project" value="InterPro"/>
</dbReference>
<dbReference type="OrthoDB" id="19248at2157"/>
<accession>A1S0J8</accession>
<dbReference type="InterPro" id="IPR011257">
    <property type="entry name" value="DNA_glycosylase"/>
</dbReference>
<dbReference type="RefSeq" id="WP_011753243.1">
    <property type="nucleotide sequence ID" value="NC_008698.1"/>
</dbReference>
<dbReference type="HOGENOM" id="CLU_1127125_0_0_2"/>
<proteinExistence type="predicted"/>
<dbReference type="EMBL" id="CP000505">
    <property type="protein sequence ID" value="ABL78978.1"/>
    <property type="molecule type" value="Genomic_DNA"/>
</dbReference>
<sequence>MSALKIPARGLDLGLTPYPSFTLSLFEEVDGRYVKLAGRSAGCWIAQRGDTVVSTCPRGEVEEYSGLWFLEVKESCRVCDRLYWLLEALEEAYPGLGLSVDTYDPLHIFTAVFLSQSTSYHVNVLSWARRLWRMSGDPLEAAELAPGIGGSYQLRRLPQAVRCVAGGWPRDSAELRLFLLRCRFVGPKTADATLLFARADTASAPVDRHFAAMNRRLGLFEGVRLPEARLCRRYRCGDCPARGDCLRWLAAECFGRLAGWVQTALYVHDRKYCSRGGCGECPLRRECRGVGGVER</sequence>
<protein>
    <recommendedName>
        <fullName evidence="3">DNA lyase</fullName>
    </recommendedName>
</protein>
<name>A1S0J8_THEPD</name>
<gene>
    <name evidence="1" type="ordered locus">Tpen_1583</name>
</gene>
<dbReference type="GeneID" id="4600547"/>
<dbReference type="InterPro" id="IPR023170">
    <property type="entry name" value="HhH_base_excis_C"/>
</dbReference>
<keyword evidence="2" id="KW-1185">Reference proteome</keyword>
<dbReference type="eggNOG" id="arCOG00465">
    <property type="taxonomic scope" value="Archaea"/>
</dbReference>
<reference evidence="2" key="1">
    <citation type="journal article" date="2008" name="J. Bacteriol.">
        <title>Genome sequence of Thermofilum pendens reveals an exceptional loss of biosynthetic pathways without genome reduction.</title>
        <authorList>
            <person name="Anderson I."/>
            <person name="Rodriguez J."/>
            <person name="Susanti D."/>
            <person name="Porat I."/>
            <person name="Reich C."/>
            <person name="Ulrich L.E."/>
            <person name="Elkins J.G."/>
            <person name="Mavromatis K."/>
            <person name="Lykidis A."/>
            <person name="Kim E."/>
            <person name="Thompson L.S."/>
            <person name="Nolan M."/>
            <person name="Land M."/>
            <person name="Copeland A."/>
            <person name="Lapidus A."/>
            <person name="Lucas S."/>
            <person name="Detter C."/>
            <person name="Zhulin I.B."/>
            <person name="Olsen G.J."/>
            <person name="Whitman W."/>
            <person name="Mukhopadhyay B."/>
            <person name="Bristow J."/>
            <person name="Kyrpides N."/>
        </authorList>
    </citation>
    <scope>NUCLEOTIDE SEQUENCE [LARGE SCALE GENOMIC DNA]</scope>
    <source>
        <strain evidence="2">DSM 2475 / Hrk 5</strain>
    </source>
</reference>
<dbReference type="STRING" id="368408.Tpen_1583"/>